<evidence type="ECO:0000256" key="4">
    <source>
        <dbReference type="HAMAP-Rule" id="MF_00923"/>
    </source>
</evidence>
<keyword evidence="4" id="KW-0449">Lipoprotein</keyword>
<dbReference type="SUPFAM" id="SSF50998">
    <property type="entry name" value="Quinoprotein alcohol dehydrogenase-like"/>
    <property type="match status" value="1"/>
</dbReference>
<accession>A0A2T5J2S9</accession>
<dbReference type="InterPro" id="IPR015943">
    <property type="entry name" value="WD40/YVTN_repeat-like_dom_sf"/>
</dbReference>
<evidence type="ECO:0000256" key="2">
    <source>
        <dbReference type="ARBA" id="ARBA00023136"/>
    </source>
</evidence>
<dbReference type="InterPro" id="IPR017687">
    <property type="entry name" value="BamB"/>
</dbReference>
<keyword evidence="4" id="KW-0564">Palmitate</keyword>
<dbReference type="SMART" id="SM00564">
    <property type="entry name" value="PQQ"/>
    <property type="match status" value="6"/>
</dbReference>
<proteinExistence type="inferred from homology"/>
<reference evidence="6 7" key="1">
    <citation type="submission" date="2018-04" db="EMBL/GenBank/DDBJ databases">
        <title>Genomic Encyclopedia of Archaeal and Bacterial Type Strains, Phase II (KMG-II): from individual species to whole genera.</title>
        <authorList>
            <person name="Goeker M."/>
        </authorList>
    </citation>
    <scope>NUCLEOTIDE SEQUENCE [LARGE SCALE GENOMIC DNA]</scope>
    <source>
        <strain evidence="6 7">DSM 5822</strain>
    </source>
</reference>
<dbReference type="GO" id="GO:0051205">
    <property type="term" value="P:protein insertion into membrane"/>
    <property type="evidence" value="ECO:0007669"/>
    <property type="project" value="UniProtKB-UniRule"/>
</dbReference>
<dbReference type="PANTHER" id="PTHR34512">
    <property type="entry name" value="CELL SURFACE PROTEIN"/>
    <property type="match status" value="1"/>
</dbReference>
<dbReference type="Pfam" id="PF13360">
    <property type="entry name" value="PQQ_2"/>
    <property type="match status" value="1"/>
</dbReference>
<keyword evidence="2 4" id="KW-0472">Membrane</keyword>
<comment type="subunit">
    <text evidence="4">Part of the Bam complex.</text>
</comment>
<dbReference type="Proteomes" id="UP000244223">
    <property type="component" value="Unassembled WGS sequence"/>
</dbReference>
<name>A0A2T5J2S9_9GAMM</name>
<evidence type="ECO:0000256" key="1">
    <source>
        <dbReference type="ARBA" id="ARBA00022729"/>
    </source>
</evidence>
<evidence type="ECO:0000313" key="6">
    <source>
        <dbReference type="EMBL" id="PTQ90825.1"/>
    </source>
</evidence>
<evidence type="ECO:0000256" key="3">
    <source>
        <dbReference type="ARBA" id="ARBA00023237"/>
    </source>
</evidence>
<dbReference type="NCBIfam" id="TIGR03300">
    <property type="entry name" value="assembly_YfgL"/>
    <property type="match status" value="1"/>
</dbReference>
<dbReference type="RefSeq" id="WP_170106877.1">
    <property type="nucleotide sequence ID" value="NZ_QAON01000002.1"/>
</dbReference>
<dbReference type="GO" id="GO:0043165">
    <property type="term" value="P:Gram-negative-bacterium-type cell outer membrane assembly"/>
    <property type="evidence" value="ECO:0007669"/>
    <property type="project" value="UniProtKB-UniRule"/>
</dbReference>
<dbReference type="AlphaFoldDB" id="A0A2T5J2S9"/>
<dbReference type="EMBL" id="QAON01000002">
    <property type="protein sequence ID" value="PTQ90825.1"/>
    <property type="molecule type" value="Genomic_DNA"/>
</dbReference>
<dbReference type="Gene3D" id="2.130.10.10">
    <property type="entry name" value="YVTN repeat-like/Quinoprotein amine dehydrogenase"/>
    <property type="match status" value="1"/>
</dbReference>
<evidence type="ECO:0000259" key="5">
    <source>
        <dbReference type="Pfam" id="PF13360"/>
    </source>
</evidence>
<dbReference type="InterPro" id="IPR002372">
    <property type="entry name" value="PQQ_rpt_dom"/>
</dbReference>
<dbReference type="PANTHER" id="PTHR34512:SF30">
    <property type="entry name" value="OUTER MEMBRANE PROTEIN ASSEMBLY FACTOR BAMB"/>
    <property type="match status" value="1"/>
</dbReference>
<sequence length="380" mass="41405">MKRHLSLVLTLCVVAACSSNPNEHKPSPLPPLPTKKEQVFLKRVWKQTVGDGVAKDAINLRMARQNQTLFVASRDGVIAALDDQGKIQWQQKTKLPLTGGLSAGYGILVMATSKGELRVLSATDGQLRWQKKLLAPVLAPAALTADTLIVQSNDGKVYGLDLQTGEQRWVYDVPVPSLSLRGYASPLVVDQQVLIATSSAKVVSLEAKTGIPQWESRVSVNNGRSELARIADIDADMRYEEGQLYVVGYQGQLAALSLDGDKAKMRWQAPMSSYQTTAIGTDYIFVVDADSTVWALSKNSGEVVWKQTLFAWRGLSNPVTVGDYLIVGDQDGYLHVMTQKEGKLLGRQAISGAVVNLSVHDKQVLAYGAEGQISAWQFQP</sequence>
<comment type="caution">
    <text evidence="6">The sequence shown here is derived from an EMBL/GenBank/DDBJ whole genome shotgun (WGS) entry which is preliminary data.</text>
</comment>
<gene>
    <name evidence="4" type="primary">bamB</name>
    <name evidence="6" type="ORF">C8N29_102225</name>
</gene>
<dbReference type="InterPro" id="IPR018391">
    <property type="entry name" value="PQQ_b-propeller_rpt"/>
</dbReference>
<dbReference type="InterPro" id="IPR011047">
    <property type="entry name" value="Quinoprotein_ADH-like_sf"/>
</dbReference>
<keyword evidence="7" id="KW-1185">Reference proteome</keyword>
<dbReference type="GO" id="GO:0009279">
    <property type="term" value="C:cell outer membrane"/>
    <property type="evidence" value="ECO:0007669"/>
    <property type="project" value="UniProtKB-SubCell"/>
</dbReference>
<protein>
    <recommendedName>
        <fullName evidence="4">Outer membrane protein assembly factor BamB</fullName>
    </recommendedName>
</protein>
<comment type="function">
    <text evidence="4">Part of the outer membrane protein assembly complex, which is involved in assembly and insertion of beta-barrel proteins into the outer membrane.</text>
</comment>
<evidence type="ECO:0000313" key="7">
    <source>
        <dbReference type="Proteomes" id="UP000244223"/>
    </source>
</evidence>
<comment type="similarity">
    <text evidence="4">Belongs to the BamB family.</text>
</comment>
<dbReference type="HAMAP" id="MF_00923">
    <property type="entry name" value="OM_assembly_BamB"/>
    <property type="match status" value="1"/>
</dbReference>
<feature type="domain" description="Pyrrolo-quinoline quinone repeat" evidence="5">
    <location>
        <begin position="74"/>
        <end position="307"/>
    </location>
</feature>
<dbReference type="PROSITE" id="PS51257">
    <property type="entry name" value="PROKAR_LIPOPROTEIN"/>
    <property type="match status" value="1"/>
</dbReference>
<comment type="subcellular location">
    <subcellularLocation>
        <location evidence="4">Cell outer membrane</location>
        <topology evidence="4">Lipid-anchor</topology>
    </subcellularLocation>
</comment>
<keyword evidence="3 4" id="KW-0998">Cell outer membrane</keyword>
<keyword evidence="1 4" id="KW-0732">Signal</keyword>
<organism evidence="6 7">
    <name type="scientific">Agitococcus lubricus</name>
    <dbReference type="NCBI Taxonomy" id="1077255"/>
    <lineage>
        <taxon>Bacteria</taxon>
        <taxon>Pseudomonadati</taxon>
        <taxon>Pseudomonadota</taxon>
        <taxon>Gammaproteobacteria</taxon>
        <taxon>Moraxellales</taxon>
        <taxon>Moraxellaceae</taxon>
        <taxon>Agitococcus</taxon>
    </lineage>
</organism>